<reference evidence="2 3" key="1">
    <citation type="submission" date="2015-09" db="EMBL/GenBank/DDBJ databases">
        <authorList>
            <consortium name="Pathogen Informatics"/>
        </authorList>
    </citation>
    <scope>NUCLEOTIDE SEQUENCE [LARGE SCALE GENOMIC DNA]</scope>
    <source>
        <strain evidence="2 3">2789STDY5608872</strain>
    </source>
</reference>
<dbReference type="Pfam" id="PF00535">
    <property type="entry name" value="Glycos_transf_2"/>
    <property type="match status" value="1"/>
</dbReference>
<evidence type="ECO:0000313" key="3">
    <source>
        <dbReference type="Proteomes" id="UP000095591"/>
    </source>
</evidence>
<accession>A0A173SGT0</accession>
<dbReference type="PANTHER" id="PTHR43685">
    <property type="entry name" value="GLYCOSYLTRANSFERASE"/>
    <property type="match status" value="1"/>
</dbReference>
<keyword evidence="2" id="KW-0328">Glycosyltransferase</keyword>
<dbReference type="Proteomes" id="UP000095591">
    <property type="component" value="Unassembled WGS sequence"/>
</dbReference>
<evidence type="ECO:0000313" key="2">
    <source>
        <dbReference type="EMBL" id="CUM88879.1"/>
    </source>
</evidence>
<dbReference type="EMBL" id="CYXP01000001">
    <property type="protein sequence ID" value="CUM88879.1"/>
    <property type="molecule type" value="Genomic_DNA"/>
</dbReference>
<dbReference type="RefSeq" id="WP_057318897.1">
    <property type="nucleotide sequence ID" value="NZ_CYXP01000001.1"/>
</dbReference>
<dbReference type="Gene3D" id="3.90.550.10">
    <property type="entry name" value="Spore Coat Polysaccharide Biosynthesis Protein SpsA, Chain A"/>
    <property type="match status" value="1"/>
</dbReference>
<gene>
    <name evidence="2" type="primary">glfT1</name>
    <name evidence="2" type="ORF">ERS852429_01076</name>
</gene>
<dbReference type="PANTHER" id="PTHR43685:SF2">
    <property type="entry name" value="GLYCOSYLTRANSFERASE 2-LIKE DOMAIN-CONTAINING PROTEIN"/>
    <property type="match status" value="1"/>
</dbReference>
<organism evidence="2 3">
    <name type="scientific">Parabacteroides distasonis</name>
    <dbReference type="NCBI Taxonomy" id="823"/>
    <lineage>
        <taxon>Bacteria</taxon>
        <taxon>Pseudomonadati</taxon>
        <taxon>Bacteroidota</taxon>
        <taxon>Bacteroidia</taxon>
        <taxon>Bacteroidales</taxon>
        <taxon>Tannerellaceae</taxon>
        <taxon>Parabacteroides</taxon>
    </lineage>
</organism>
<dbReference type="AlphaFoldDB" id="A0A173SGT0"/>
<keyword evidence="2" id="KW-0808">Transferase</keyword>
<evidence type="ECO:0000259" key="1">
    <source>
        <dbReference type="Pfam" id="PF00535"/>
    </source>
</evidence>
<dbReference type="InterPro" id="IPR029044">
    <property type="entry name" value="Nucleotide-diphossugar_trans"/>
</dbReference>
<protein>
    <submittedName>
        <fullName evidence="2">UDP-galactofuranosyl transferase GlfT1</fullName>
        <ecNumber evidence="2">2.4.1.-</ecNumber>
    </submittedName>
</protein>
<dbReference type="InterPro" id="IPR001173">
    <property type="entry name" value="Glyco_trans_2-like"/>
</dbReference>
<sequence>MKVYVFIVTYNRLSLLKKTINSLRKQTYPIDNLCVINNGSTDGTYEWLLEQQDLTVIHQENLGGAGGFSRGVQYAYEDGADWIWMMDDDVYPESNCLEQLLKYKEHSLCLQSARYFSDGIYVPWGYRYDLSRDFEEKISADNYKKEFFSVNTGCFEGMLIHRSIVAKIGYPDKRFFITSDDRMYGYLASKHTDLILVRDARLNREATFGEVKYSPFYSYYLYRNFHLRDEYCKAITGKSFPLKVKMMYVLSALKNSLIGYSFLEPSLRKKMRTAIWKGFVDCLRKKENKTF</sequence>
<dbReference type="EC" id="2.4.1.-" evidence="2"/>
<name>A0A173SGT0_PARDI</name>
<proteinExistence type="predicted"/>
<dbReference type="InterPro" id="IPR050834">
    <property type="entry name" value="Glycosyltransf_2"/>
</dbReference>
<feature type="domain" description="Glycosyltransferase 2-like" evidence="1">
    <location>
        <begin position="5"/>
        <end position="168"/>
    </location>
</feature>
<dbReference type="SUPFAM" id="SSF53448">
    <property type="entry name" value="Nucleotide-diphospho-sugar transferases"/>
    <property type="match status" value="1"/>
</dbReference>
<dbReference type="GO" id="GO:0016757">
    <property type="term" value="F:glycosyltransferase activity"/>
    <property type="evidence" value="ECO:0007669"/>
    <property type="project" value="UniProtKB-KW"/>
</dbReference>
<dbReference type="CDD" id="cd04185">
    <property type="entry name" value="GT_2_like_b"/>
    <property type="match status" value="1"/>
</dbReference>